<evidence type="ECO:0000313" key="3">
    <source>
        <dbReference type="EMBL" id="KPQ33588.1"/>
    </source>
</evidence>
<evidence type="ECO:0000313" key="4">
    <source>
        <dbReference type="Proteomes" id="UP000050465"/>
    </source>
</evidence>
<protein>
    <submittedName>
        <fullName evidence="3">Uncharacterized protein</fullName>
    </submittedName>
</protein>
<dbReference type="Proteomes" id="UP000050465">
    <property type="component" value="Unassembled WGS sequence"/>
</dbReference>
<keyword evidence="2" id="KW-0732">Signal</keyword>
<organism evidence="3 4">
    <name type="scientific">Phormidesmis priestleyi Ana</name>
    <dbReference type="NCBI Taxonomy" id="1666911"/>
    <lineage>
        <taxon>Bacteria</taxon>
        <taxon>Bacillati</taxon>
        <taxon>Cyanobacteriota</taxon>
        <taxon>Cyanophyceae</taxon>
        <taxon>Leptolyngbyales</taxon>
        <taxon>Leptolyngbyaceae</taxon>
        <taxon>Phormidesmis</taxon>
    </lineage>
</organism>
<accession>A0A0P7YSL5</accession>
<name>A0A0P7YSL5_9CYAN</name>
<gene>
    <name evidence="3" type="ORF">HLUCCA11_17790</name>
</gene>
<feature type="chain" id="PRO_5006146611" evidence="2">
    <location>
        <begin position="26"/>
        <end position="465"/>
    </location>
</feature>
<sequence length="465" mass="48163">MRSPSLNLAGALSCLTVALSPTAQAAPLLANAGGITLSADQLTGASSTAPAISVNVLLGGSAYSAQRPTTPKRWQPAPIETRAVPTFWAISPRGSTAIASQPALSPSTLSPSNINPPTPAAAANLEPELAIALLEQLTTPLATEPTESTEPAEPTEPTELTESAELTKPSHEAATEPEDTPGDRANTLISQSLPPLEEIQQLQEALSNITLPTHGFTSRRVYPGITISNPSGYGADKGQVFAGIGFQSRTRFSGGANPGTIFGGGVRDGTAGIGFGLGNARESVGLQISYTAASFGGSRAPLSGGLNAKLHKQFGNGWAAAIGGEGIINFGRLPEDNDQIEFNDFENTYYGVITKTFDLRENFTDAFSRITLTAGAGSGRFRTVDNIANGEFAIAPFGSAALQVLPSTNLITEWTGQDLAVGVSVAPFPNFPIVFTPAIRDLAGEGDGDPRFVIGVGVSLSDLFR</sequence>
<evidence type="ECO:0000256" key="1">
    <source>
        <dbReference type="SAM" id="MobiDB-lite"/>
    </source>
</evidence>
<dbReference type="PATRIC" id="fig|1666911.3.peg.2048"/>
<feature type="region of interest" description="Disordered" evidence="1">
    <location>
        <begin position="143"/>
        <end position="188"/>
    </location>
</feature>
<dbReference type="AlphaFoldDB" id="A0A0P7YSL5"/>
<dbReference type="STRING" id="1666911.HLUCCA11_17790"/>
<dbReference type="EMBL" id="LJZR01000029">
    <property type="protein sequence ID" value="KPQ33588.1"/>
    <property type="molecule type" value="Genomic_DNA"/>
</dbReference>
<comment type="caution">
    <text evidence="3">The sequence shown here is derived from an EMBL/GenBank/DDBJ whole genome shotgun (WGS) entry which is preliminary data.</text>
</comment>
<feature type="signal peptide" evidence="2">
    <location>
        <begin position="1"/>
        <end position="25"/>
    </location>
</feature>
<reference evidence="3 4" key="1">
    <citation type="submission" date="2015-09" db="EMBL/GenBank/DDBJ databases">
        <title>Identification and resolution of microdiversity through metagenomic sequencing of parallel consortia.</title>
        <authorList>
            <person name="Nelson W.C."/>
            <person name="Romine M.F."/>
            <person name="Lindemann S.R."/>
        </authorList>
    </citation>
    <scope>NUCLEOTIDE SEQUENCE [LARGE SCALE GENOMIC DNA]</scope>
    <source>
        <strain evidence="3">Ana</strain>
    </source>
</reference>
<feature type="compositionally biased region" description="Low complexity" evidence="1">
    <location>
        <begin position="143"/>
        <end position="167"/>
    </location>
</feature>
<evidence type="ECO:0000256" key="2">
    <source>
        <dbReference type="SAM" id="SignalP"/>
    </source>
</evidence>
<proteinExistence type="predicted"/>